<dbReference type="AlphaFoldDB" id="V6S3H8"/>
<dbReference type="Proteomes" id="UP000319848">
    <property type="component" value="Unassembled WGS sequence"/>
</dbReference>
<sequence>MTINVFYSLLLLGTISLNAQVNDSIAKYNTSDEFIEYYDDYFTTRIGFSNNFNSYTLNDKNNNLKFNLTPNQKLKSTFTFLFRFIEIDIAYTPKFIKFNNDDAENGTTKFFNIGTRLYHKKWMQNIQYSKTTGYYVAVSDLGISGDNIIFPDFKVSKMGGSTSYIFNSNYSFRAVFKQNEWQKKSAGSFVPTLSYYYTRISDNTPASNNIYDIAIAPAYCYNWVILEKILLSGGVSGGIGYNYTGVVYDDDTPSKAVDGITYQTEFKLAIGYNSPKFYSGISADINSFYHKIDSNISVKDQQTFFEFFLGYRFKVPDKYLKKFDALEQKSIKKINSNIKKQ</sequence>
<feature type="signal peptide" evidence="1">
    <location>
        <begin position="1"/>
        <end position="19"/>
    </location>
</feature>
<proteinExistence type="predicted"/>
<reference evidence="2 3" key="1">
    <citation type="journal article" date="2015" name="Stand. Genomic Sci.">
        <title>Genomic Encyclopedia of Bacterial and Archaeal Type Strains, Phase III: the genomes of soil and plant-associated and newly described type strains.</title>
        <authorList>
            <person name="Whitman W.B."/>
            <person name="Woyke T."/>
            <person name="Klenk H.P."/>
            <person name="Zhou Y."/>
            <person name="Lilburn T.G."/>
            <person name="Beck B.J."/>
            <person name="De Vos P."/>
            <person name="Vandamme P."/>
            <person name="Eisen J.A."/>
            <person name="Garrity G."/>
            <person name="Hugenholtz P."/>
            <person name="Kyrpides N.C."/>
        </authorList>
    </citation>
    <scope>NUCLEOTIDE SEQUENCE [LARGE SCALE GENOMIC DNA]</scope>
    <source>
        <strain evidence="2 3">CGMCC 1.7270</strain>
    </source>
</reference>
<gene>
    <name evidence="2" type="ORF">IP98_00390</name>
</gene>
<evidence type="ECO:0000313" key="3">
    <source>
        <dbReference type="Proteomes" id="UP000319848"/>
    </source>
</evidence>
<feature type="chain" id="PRO_5030178761" evidence="1">
    <location>
        <begin position="20"/>
        <end position="341"/>
    </location>
</feature>
<keyword evidence="1" id="KW-0732">Signal</keyword>
<evidence type="ECO:0000256" key="1">
    <source>
        <dbReference type="SAM" id="SignalP"/>
    </source>
</evidence>
<name>V6S3H8_9FLAO</name>
<organism evidence="2 3">
    <name type="scientific">Flavobacterium cauense R2A-7</name>
    <dbReference type="NCBI Taxonomy" id="1341154"/>
    <lineage>
        <taxon>Bacteria</taxon>
        <taxon>Pseudomonadati</taxon>
        <taxon>Bacteroidota</taxon>
        <taxon>Flavobacteriia</taxon>
        <taxon>Flavobacteriales</taxon>
        <taxon>Flavobacteriaceae</taxon>
        <taxon>Flavobacterium</taxon>
    </lineage>
</organism>
<protein>
    <submittedName>
        <fullName evidence="2">Uncharacterized protein DUF4421</fullName>
    </submittedName>
</protein>
<keyword evidence="3" id="KW-1185">Reference proteome</keyword>
<dbReference type="EMBL" id="VLKQ01000001">
    <property type="protein sequence ID" value="TWI15397.1"/>
    <property type="molecule type" value="Genomic_DNA"/>
</dbReference>
<comment type="caution">
    <text evidence="2">The sequence shown here is derived from an EMBL/GenBank/DDBJ whole genome shotgun (WGS) entry which is preliminary data.</text>
</comment>
<accession>V6S3H8</accession>
<evidence type="ECO:0000313" key="2">
    <source>
        <dbReference type="EMBL" id="TWI15397.1"/>
    </source>
</evidence>
<dbReference type="Pfam" id="PF14391">
    <property type="entry name" value="DUF4421"/>
    <property type="match status" value="1"/>
</dbReference>
<dbReference type="InterPro" id="IPR025535">
    <property type="entry name" value="DUF4421"/>
</dbReference>